<keyword evidence="2" id="KW-0540">Nuclease</keyword>
<evidence type="ECO:0000313" key="2">
    <source>
        <dbReference type="EMBL" id="QBQ53533.1"/>
    </source>
</evidence>
<dbReference type="OrthoDB" id="196625at2"/>
<gene>
    <name evidence="2" type="ORF">E3U44_02695</name>
</gene>
<proteinExistence type="predicted"/>
<keyword evidence="3" id="KW-1185">Reference proteome</keyword>
<dbReference type="Pfam" id="PF05685">
    <property type="entry name" value="Uma2"/>
    <property type="match status" value="1"/>
</dbReference>
<dbReference type="RefSeq" id="WP_134356547.1">
    <property type="nucleotide sequence ID" value="NZ_CP038033.1"/>
</dbReference>
<accession>A0A4P7BUD2</accession>
<feature type="domain" description="Putative restriction endonuclease" evidence="1">
    <location>
        <begin position="11"/>
        <end position="180"/>
    </location>
</feature>
<dbReference type="InterPro" id="IPR008538">
    <property type="entry name" value="Uma2"/>
</dbReference>
<dbReference type="PANTHER" id="PTHR35400">
    <property type="entry name" value="SLR1083 PROTEIN"/>
    <property type="match status" value="1"/>
</dbReference>
<dbReference type="EMBL" id="CP038033">
    <property type="protein sequence ID" value="QBQ53533.1"/>
    <property type="molecule type" value="Genomic_DNA"/>
</dbReference>
<dbReference type="Proteomes" id="UP000294325">
    <property type="component" value="Chromosome"/>
</dbReference>
<evidence type="ECO:0000259" key="1">
    <source>
        <dbReference type="Pfam" id="PF05685"/>
    </source>
</evidence>
<name>A0A4P7BUD2_9GAMM</name>
<dbReference type="CDD" id="cd06260">
    <property type="entry name" value="DUF820-like"/>
    <property type="match status" value="1"/>
</dbReference>
<dbReference type="Gene3D" id="3.90.1570.10">
    <property type="entry name" value="tt1808, chain A"/>
    <property type="match status" value="1"/>
</dbReference>
<sequence>MLARKRHPFTVQDYHRMAEVGILHEDDRVELLDGEILEMSPIGSRHAAAVDYLTAWLSREVGERAIVRVQSPIRLSLYSEPQPDLTLLKPRSDFYASAHPGPEDVLLLIEMAESSLDDDRDLKLPRYAEAGILESWIIDLPGQRLLVYREPVGRKYQSIQEYHCSGNIALRAFPWISLDLKTILELD</sequence>
<dbReference type="AlphaFoldDB" id="A0A4P7BUD2"/>
<dbReference type="InterPro" id="IPR012296">
    <property type="entry name" value="Nuclease_put_TT1808"/>
</dbReference>
<organism evidence="2 3">
    <name type="scientific">Nitrosococcus wardiae</name>
    <dbReference type="NCBI Taxonomy" id="1814290"/>
    <lineage>
        <taxon>Bacteria</taxon>
        <taxon>Pseudomonadati</taxon>
        <taxon>Pseudomonadota</taxon>
        <taxon>Gammaproteobacteria</taxon>
        <taxon>Chromatiales</taxon>
        <taxon>Chromatiaceae</taxon>
        <taxon>Nitrosococcus</taxon>
    </lineage>
</organism>
<keyword evidence="2" id="KW-0255">Endonuclease</keyword>
<reference evidence="2 3" key="1">
    <citation type="submission" date="2019-03" db="EMBL/GenBank/DDBJ databases">
        <title>The genome sequence of Nitrosococcus wardiae strain D1FHST reveals the archetypal metabolic capacity of ammonia-oxidizing Gammaproteobacteria.</title>
        <authorList>
            <person name="Wang L."/>
            <person name="Lim C.K."/>
            <person name="Hanson T.E."/>
            <person name="Dang H."/>
            <person name="Klotz M.G."/>
        </authorList>
    </citation>
    <scope>NUCLEOTIDE SEQUENCE [LARGE SCALE GENOMIC DNA]</scope>
    <source>
        <strain evidence="2 3">D1FHS</strain>
    </source>
</reference>
<protein>
    <submittedName>
        <fullName evidence="2">Uma2 family endonuclease</fullName>
    </submittedName>
</protein>
<keyword evidence="2" id="KW-0378">Hydrolase</keyword>
<dbReference type="KEGG" id="nwr:E3U44_02695"/>
<dbReference type="InterPro" id="IPR011335">
    <property type="entry name" value="Restrct_endonuc-II-like"/>
</dbReference>
<dbReference type="SUPFAM" id="SSF52980">
    <property type="entry name" value="Restriction endonuclease-like"/>
    <property type="match status" value="1"/>
</dbReference>
<dbReference type="GO" id="GO:0004519">
    <property type="term" value="F:endonuclease activity"/>
    <property type="evidence" value="ECO:0007669"/>
    <property type="project" value="UniProtKB-KW"/>
</dbReference>
<dbReference type="PANTHER" id="PTHR35400:SF1">
    <property type="entry name" value="SLR1083 PROTEIN"/>
    <property type="match status" value="1"/>
</dbReference>
<evidence type="ECO:0000313" key="3">
    <source>
        <dbReference type="Proteomes" id="UP000294325"/>
    </source>
</evidence>